<comment type="catalytic activity">
    <reaction evidence="11">
        <text>a 1,2-diacyl-sn-glycero-3-phosphoethanolamine(in) = a 1,2-diacyl-sn-glycero-3-phosphoethanolamine(out)</text>
        <dbReference type="Rhea" id="RHEA:38895"/>
        <dbReference type="ChEBI" id="CHEBI:64612"/>
    </reaction>
</comment>
<comment type="catalytic activity">
    <reaction evidence="10">
        <text>a 1,2-diacyl-sn-glycero-3-phospho-L-serine(in) = a 1,2-diacyl-sn-glycero-3-phospho-L-serine(out)</text>
        <dbReference type="Rhea" id="RHEA:38663"/>
        <dbReference type="ChEBI" id="CHEBI:57262"/>
    </reaction>
</comment>
<gene>
    <name evidence="13" type="ORF">KP509_01G052200</name>
</gene>
<evidence type="ECO:0000256" key="6">
    <source>
        <dbReference type="ARBA" id="ARBA00022824"/>
    </source>
</evidence>
<evidence type="ECO:0000256" key="10">
    <source>
        <dbReference type="ARBA" id="ARBA00024479"/>
    </source>
</evidence>
<dbReference type="GO" id="GO:0005789">
    <property type="term" value="C:endoplasmic reticulum membrane"/>
    <property type="evidence" value="ECO:0007669"/>
    <property type="project" value="UniProtKB-SubCell"/>
</dbReference>
<dbReference type="InterPro" id="IPR026849">
    <property type="entry name" value="ATG2"/>
</dbReference>
<evidence type="ECO:0000256" key="12">
    <source>
        <dbReference type="SAM" id="MobiDB-lite"/>
    </source>
</evidence>
<evidence type="ECO:0000256" key="7">
    <source>
        <dbReference type="ARBA" id="ARBA00023006"/>
    </source>
</evidence>
<organism evidence="13 14">
    <name type="scientific">Ceratopteris richardii</name>
    <name type="common">Triangle waterfern</name>
    <dbReference type="NCBI Taxonomy" id="49495"/>
    <lineage>
        <taxon>Eukaryota</taxon>
        <taxon>Viridiplantae</taxon>
        <taxon>Streptophyta</taxon>
        <taxon>Embryophyta</taxon>
        <taxon>Tracheophyta</taxon>
        <taxon>Polypodiopsida</taxon>
        <taxon>Polypodiidae</taxon>
        <taxon>Polypodiales</taxon>
        <taxon>Pteridineae</taxon>
        <taxon>Pteridaceae</taxon>
        <taxon>Parkerioideae</taxon>
        <taxon>Ceratopteris</taxon>
    </lineage>
</organism>
<dbReference type="GO" id="GO:0034045">
    <property type="term" value="C:phagophore assembly site membrane"/>
    <property type="evidence" value="ECO:0007669"/>
    <property type="project" value="UniProtKB-SubCell"/>
</dbReference>
<dbReference type="Proteomes" id="UP000825935">
    <property type="component" value="Chromosome 1"/>
</dbReference>
<keyword evidence="9" id="KW-0472">Membrane</keyword>
<feature type="region of interest" description="Disordered" evidence="12">
    <location>
        <begin position="1852"/>
        <end position="1873"/>
    </location>
</feature>
<proteinExistence type="inferred from homology"/>
<keyword evidence="7" id="KW-0072">Autophagy</keyword>
<dbReference type="OrthoDB" id="18982at2759"/>
<accession>A0A8T2VL72</accession>
<dbReference type="GO" id="GO:0006869">
    <property type="term" value="P:lipid transport"/>
    <property type="evidence" value="ECO:0007669"/>
    <property type="project" value="UniProtKB-KW"/>
</dbReference>
<evidence type="ECO:0000313" key="14">
    <source>
        <dbReference type="Proteomes" id="UP000825935"/>
    </source>
</evidence>
<dbReference type="PANTHER" id="PTHR13190:SF1">
    <property type="entry name" value="AUTOPHAGY-RELATED 2, ISOFORM A"/>
    <property type="match status" value="1"/>
</dbReference>
<evidence type="ECO:0000256" key="4">
    <source>
        <dbReference type="ARBA" id="ARBA00018070"/>
    </source>
</evidence>
<evidence type="ECO:0000256" key="1">
    <source>
        <dbReference type="ARBA" id="ARBA00004406"/>
    </source>
</evidence>
<sequence length="1873" mass="205996">MTLWMLRRLLKLFLKKYIGPYIQGELELEQLDLQLCFAVHLNDLVLNSDIINTKLCDCPFALKEGTIGRVSVKLSPKLHIEVNEVELRFVPKRTNCADQYCKTSSKSTAESHQVNTDVSADGYAHTEGNSYLPVQEGVKVVAQLFEHLFFGVNVCLNQVYIAIEEVPKFGACSASYCMLLCRIGSAQYQANRSADNGDGQERDPSSFTSDISFQELSIELVDVHYNGCKRSISEETDNKVYGKPISLVQDAKGLSGHVNFGIHMISGSFGSLKLDITISLETIKLQFTAHQIQSLLNIMSSYHDKDRCSKSATVGGLNLDDLVSLGRSEHHSVMKTADLRDDKETTLMKSMLGSQFGHSKYPLFPGTNLISDWMHWNGQQKDAKEMLMSEDDFAASTEEFFDCLSESGLWMWTCSALSASATSSLMSRSAVLPQESLGQVTNVKLKISGLSVMFHEDLSKVDTIEVVIRDIDLFLQANERCLEWQLLLKQIEVYASSTQEQGFDATRELGRDVAVEAINSSPKPLQALVEQCIPKFHVSLSGGTDIESSDMVHRKCFMKILDQHNFAALQVNAKVNFSSTLNNTKASEFTEIGCQFQPLILWFDAPIVRTVQKLTETCGKSANRAESKSLSSTSFSPATKKTLQINAFCPHIRIWICSPCSPAATSLFKDHLLCLDLLSPIDKSRKAMVKLKLSNAAGNQLCIDSASLAFKESYLYLVSPSVHTKDVRNSSLGFHASKVLSISLDGPEVASIEVFFKSKSGVEVTLAERVWMAVDEQQKGGMGGRMTNSEFAAATATEVMNEKNHKLREEIVHCSSTHVVATVPKVNVELYGMKYTLVAETLMSMIEASVCRNTLADRSTEHPEDNAQVTFSLHVGEAELTLHSKFGSVCQKYAINVSKLNILHVLKLGMIENASYFWLHHGNGSVKGSISSISPHEIQLLTCSDAALGRGDGGGGNALASKSAGIEVSIVSWPGGGHLEDTLITISLGGCTFMAHGGNLDWLPELIAFFNNPTEINSISYAVHETDGEFRTETFLLQLKGGLVAAKEETAVCSDSTFFSLNLHDVALCYEPGTEAVAAAVLSEKNSTEQFNPVACAVAATGIRVSSKETSNVSGRTYEIQLRDVALLLVDTTFRHGPLDYTSEALHQTGYVKVAGEAVMKAVIHLNPVDGLDWEVECANNQLRFDTCHDSTAALGRLIAQLQQLFAVQLENPVPENRDDYDANACFLEDSSQNQVFTGCSDIGQSDYSVSKSKTETSFEVVDDVDLLVRGCSIYACLEERFELLNKSVLSNDDMQSESRCSSSYQWSQSGWEGEYVRTPTIPDNEGTPLFIEDYYASNVSSLQLLSSSSSSWHQEGPSMQGCHMPCDDHGLPMIVDGSGGWYDGQNFEVVENHVLALDSRTGSEEHKGGLLQPSWRRSGLYSKYPQSIGRLVFRDLNLRWRLHGDSDWPVSKRKDSENTTARLEVLFRGVDLQHDIFPRAGVHASRLVLSIRDIGIYDCSKDAPWKKILGYHRSKSRPRESYARALRMELESVRPNPSIPAEEYRLSLQLLPLLLHLDQRHVDFLTNFFSAPLASHQQEISSSCASSESNASEVSDDSLLPFFQICELQPFSVRVDYVPRHVDISALRSGKYAELANFVSWKGIELELKHVRVVGVHGWGAVFSSIIGEWLEDISQRQVHRLLKGLGPIRPLFAVGSGAVKLVALPAEQYKRDHRRLLRGMRKGITAFLRSVSLEAVGLGVQLAAGAHEILLQTESALGTVGLLASAERVELPDKSGQPGGMREGLHQAYESLSQGFERTASSLISNPLKAYHKAGTSTAVASALRGAPVAAVAPAVAAASALHRALLGMRNSLDPEHKRESEEKHSGPPPE</sequence>
<comment type="caution">
    <text evidence="13">The sequence shown here is derived from an EMBL/GenBank/DDBJ whole genome shotgun (WGS) entry which is preliminary data.</text>
</comment>
<evidence type="ECO:0000256" key="2">
    <source>
        <dbReference type="ARBA" id="ARBA00004623"/>
    </source>
</evidence>
<name>A0A8T2VL72_CERRI</name>
<dbReference type="GO" id="GO:0032266">
    <property type="term" value="F:phosphatidylinositol-3-phosphate binding"/>
    <property type="evidence" value="ECO:0007669"/>
    <property type="project" value="TreeGrafter"/>
</dbReference>
<dbReference type="OMA" id="HETEQSN"/>
<dbReference type="GO" id="GO:0061723">
    <property type="term" value="P:glycophagy"/>
    <property type="evidence" value="ECO:0007669"/>
    <property type="project" value="TreeGrafter"/>
</dbReference>
<reference evidence="13" key="1">
    <citation type="submission" date="2021-08" db="EMBL/GenBank/DDBJ databases">
        <title>WGS assembly of Ceratopteris richardii.</title>
        <authorList>
            <person name="Marchant D.B."/>
            <person name="Chen G."/>
            <person name="Jenkins J."/>
            <person name="Shu S."/>
            <person name="Leebens-Mack J."/>
            <person name="Grimwood J."/>
            <person name="Schmutz J."/>
            <person name="Soltis P."/>
            <person name="Soltis D."/>
            <person name="Chen Z.-H."/>
        </authorList>
    </citation>
    <scope>NUCLEOTIDE SEQUENCE</scope>
    <source>
        <strain evidence="13">Whitten #5841</strain>
        <tissue evidence="13">Leaf</tissue>
    </source>
</reference>
<feature type="compositionally biased region" description="Basic and acidic residues" evidence="12">
    <location>
        <begin position="1855"/>
        <end position="1873"/>
    </location>
</feature>
<comment type="subcellular location">
    <subcellularLocation>
        <location evidence="1">Endoplasmic reticulum membrane</location>
        <topology evidence="1">Peripheral membrane protein</topology>
    </subcellularLocation>
    <subcellularLocation>
        <location evidence="2">Preautophagosomal structure membrane</location>
        <topology evidence="2">Peripheral membrane protein</topology>
    </subcellularLocation>
</comment>
<keyword evidence="14" id="KW-1185">Reference proteome</keyword>
<evidence type="ECO:0000256" key="5">
    <source>
        <dbReference type="ARBA" id="ARBA00022448"/>
    </source>
</evidence>
<dbReference type="GO" id="GO:0000045">
    <property type="term" value="P:autophagosome assembly"/>
    <property type="evidence" value="ECO:0007669"/>
    <property type="project" value="TreeGrafter"/>
</dbReference>
<dbReference type="GO" id="GO:0061908">
    <property type="term" value="C:phagophore"/>
    <property type="evidence" value="ECO:0007669"/>
    <property type="project" value="TreeGrafter"/>
</dbReference>
<dbReference type="GO" id="GO:0000422">
    <property type="term" value="P:autophagy of mitochondrion"/>
    <property type="evidence" value="ECO:0007669"/>
    <property type="project" value="TreeGrafter"/>
</dbReference>
<dbReference type="PANTHER" id="PTHR13190">
    <property type="entry name" value="AUTOPHAGY-RELATED 2, ISOFORM A"/>
    <property type="match status" value="1"/>
</dbReference>
<protein>
    <recommendedName>
        <fullName evidence="4">Autophagy-related protein 2</fullName>
    </recommendedName>
</protein>
<keyword evidence="5" id="KW-0813">Transport</keyword>
<dbReference type="GO" id="GO:0043495">
    <property type="term" value="F:protein-membrane adaptor activity"/>
    <property type="evidence" value="ECO:0007669"/>
    <property type="project" value="TreeGrafter"/>
</dbReference>
<evidence type="ECO:0000256" key="8">
    <source>
        <dbReference type="ARBA" id="ARBA00023055"/>
    </source>
</evidence>
<evidence type="ECO:0000256" key="9">
    <source>
        <dbReference type="ARBA" id="ARBA00023136"/>
    </source>
</evidence>
<keyword evidence="6" id="KW-0256">Endoplasmic reticulum</keyword>
<dbReference type="EMBL" id="CM035406">
    <property type="protein sequence ID" value="KAH7446344.1"/>
    <property type="molecule type" value="Genomic_DNA"/>
</dbReference>
<dbReference type="GO" id="GO:0034727">
    <property type="term" value="P:piecemeal microautophagy of the nucleus"/>
    <property type="evidence" value="ECO:0007669"/>
    <property type="project" value="TreeGrafter"/>
</dbReference>
<comment type="similarity">
    <text evidence="3">Belongs to the ATG2 family.</text>
</comment>
<evidence type="ECO:0000256" key="11">
    <source>
        <dbReference type="ARBA" id="ARBA00024615"/>
    </source>
</evidence>
<dbReference type="Pfam" id="PF13329">
    <property type="entry name" value="ATG2_CAD"/>
    <property type="match status" value="2"/>
</dbReference>
<evidence type="ECO:0000256" key="3">
    <source>
        <dbReference type="ARBA" id="ARBA00009714"/>
    </source>
</evidence>
<dbReference type="GO" id="GO:0061709">
    <property type="term" value="P:reticulophagy"/>
    <property type="evidence" value="ECO:0007669"/>
    <property type="project" value="TreeGrafter"/>
</dbReference>
<keyword evidence="8" id="KW-0445">Lipid transport</keyword>
<dbReference type="EMBL" id="CM035406">
    <property type="protein sequence ID" value="KAH7446343.1"/>
    <property type="molecule type" value="Genomic_DNA"/>
</dbReference>
<evidence type="ECO:0000313" key="13">
    <source>
        <dbReference type="EMBL" id="KAH7446343.1"/>
    </source>
</evidence>